<dbReference type="STRING" id="720554.Clocl_1427"/>
<dbReference type="InterPro" id="IPR010273">
    <property type="entry name" value="DUF881"/>
</dbReference>
<dbReference type="RefSeq" id="WP_014254691.1">
    <property type="nucleotide sequence ID" value="NC_016627.1"/>
</dbReference>
<reference evidence="3 4" key="2">
    <citation type="journal article" date="2012" name="Stand. Genomic Sci.">
        <title>Complete Genome Sequence of Clostridium clariflavum DSM 19732.</title>
        <authorList>
            <person name="Izquierdo J.A."/>
            <person name="Goodwin L."/>
            <person name="Davenport K.W."/>
            <person name="Teshima H."/>
            <person name="Bruce D."/>
            <person name="Detter C."/>
            <person name="Tapia R."/>
            <person name="Han S."/>
            <person name="Land M."/>
            <person name="Hauser L."/>
            <person name="Jeffries C.D."/>
            <person name="Han J."/>
            <person name="Pitluck S."/>
            <person name="Nolan M."/>
            <person name="Chen A."/>
            <person name="Huntemann M."/>
            <person name="Mavromatis K."/>
            <person name="Mikhailova N."/>
            <person name="Liolios K."/>
            <person name="Woyke T."/>
            <person name="Lynd L.R."/>
        </authorList>
    </citation>
    <scope>NUCLEOTIDE SEQUENCE [LARGE SCALE GENOMIC DNA]</scope>
    <source>
        <strain evidence="4">DSM 19732 / NBRC 101661 / EBR45</strain>
    </source>
</reference>
<proteinExistence type="inferred from homology"/>
<reference evidence="4" key="1">
    <citation type="submission" date="2011-12" db="EMBL/GenBank/DDBJ databases">
        <title>Complete sequence of Clostridium clariflavum DSM 19732.</title>
        <authorList>
            <consortium name="US DOE Joint Genome Institute"/>
            <person name="Lucas S."/>
            <person name="Han J."/>
            <person name="Lapidus A."/>
            <person name="Cheng J.-F."/>
            <person name="Goodwin L."/>
            <person name="Pitluck S."/>
            <person name="Peters L."/>
            <person name="Teshima H."/>
            <person name="Detter J.C."/>
            <person name="Han C."/>
            <person name="Tapia R."/>
            <person name="Land M."/>
            <person name="Hauser L."/>
            <person name="Kyrpides N."/>
            <person name="Ivanova N."/>
            <person name="Pagani I."/>
            <person name="Kitzmiller T."/>
            <person name="Lynd L."/>
            <person name="Izquierdo J."/>
            <person name="Woyke T."/>
        </authorList>
    </citation>
    <scope>NUCLEOTIDE SEQUENCE [LARGE SCALE GENOMIC DNA]</scope>
    <source>
        <strain evidence="4">DSM 19732 / NBRC 101661 / EBR45</strain>
    </source>
</reference>
<evidence type="ECO:0000256" key="1">
    <source>
        <dbReference type="ARBA" id="ARBA00009108"/>
    </source>
</evidence>
<keyword evidence="2" id="KW-0175">Coiled coil</keyword>
<dbReference type="EMBL" id="CP003065">
    <property type="protein sequence ID" value="AEV68078.1"/>
    <property type="molecule type" value="Genomic_DNA"/>
</dbReference>
<evidence type="ECO:0008006" key="5">
    <source>
        <dbReference type="Google" id="ProtNLM"/>
    </source>
</evidence>
<dbReference type="HOGENOM" id="CLU_040273_4_1_9"/>
<dbReference type="Gene3D" id="3.30.70.1880">
    <property type="entry name" value="Protein of unknown function DUF881"/>
    <property type="match status" value="1"/>
</dbReference>
<accession>G8M1A2</accession>
<sequence length="234" mass="26394" precursor="true">MKFINTVSLTLICMIMGITVAWQYKSVYNNKKTASVQSMTLEDLKDKLIIEKKNNEELKSRRDALDKEIREFEAAKGNIDLYKKNIGMEMEKARIIAGLTDVKGSGINITISVKNTNLAWISFKDLLSIVNVLKAAEANAIAINGERITAMTEISEIGNYIIINGVPMSSDKPFVIKAIFENQKIDYSVKMLGSIFDKMEKDGYINVEVEKLDSITIPKIEKNRSSINFDLLKR</sequence>
<gene>
    <name evidence="3" type="ordered locus">Clocl_1427</name>
</gene>
<dbReference type="AlphaFoldDB" id="G8M1A2"/>
<evidence type="ECO:0000313" key="4">
    <source>
        <dbReference type="Proteomes" id="UP000005435"/>
    </source>
</evidence>
<feature type="coiled-coil region" evidence="2">
    <location>
        <begin position="41"/>
        <end position="85"/>
    </location>
</feature>
<dbReference type="PANTHER" id="PTHR37313">
    <property type="entry name" value="UPF0749 PROTEIN RV1825"/>
    <property type="match status" value="1"/>
</dbReference>
<dbReference type="PANTHER" id="PTHR37313:SF2">
    <property type="entry name" value="UPF0749 PROTEIN YLXX"/>
    <property type="match status" value="1"/>
</dbReference>
<name>G8M1A2_ACECE</name>
<organism evidence="3 4">
    <name type="scientific">Acetivibrio clariflavus (strain DSM 19732 / NBRC 101661 / EBR45)</name>
    <name type="common">Clostridium clariflavum</name>
    <dbReference type="NCBI Taxonomy" id="720554"/>
    <lineage>
        <taxon>Bacteria</taxon>
        <taxon>Bacillati</taxon>
        <taxon>Bacillota</taxon>
        <taxon>Clostridia</taxon>
        <taxon>Eubacteriales</taxon>
        <taxon>Oscillospiraceae</taxon>
        <taxon>Acetivibrio</taxon>
    </lineage>
</organism>
<dbReference type="eggNOG" id="COG3879">
    <property type="taxonomic scope" value="Bacteria"/>
</dbReference>
<dbReference type="KEGG" id="ccl:Clocl_1427"/>
<dbReference type="OrthoDB" id="9776196at2"/>
<keyword evidence="4" id="KW-1185">Reference proteome</keyword>
<evidence type="ECO:0000313" key="3">
    <source>
        <dbReference type="EMBL" id="AEV68078.1"/>
    </source>
</evidence>
<protein>
    <recommendedName>
        <fullName evidence="5">DUF881 domain-containing protein</fullName>
    </recommendedName>
</protein>
<dbReference type="Pfam" id="PF05949">
    <property type="entry name" value="DUF881"/>
    <property type="match status" value="1"/>
</dbReference>
<comment type="similarity">
    <text evidence="1">Belongs to the UPF0749 family.</text>
</comment>
<evidence type="ECO:0000256" key="2">
    <source>
        <dbReference type="SAM" id="Coils"/>
    </source>
</evidence>
<dbReference type="Proteomes" id="UP000005435">
    <property type="component" value="Chromosome"/>
</dbReference>